<evidence type="ECO:0000256" key="4">
    <source>
        <dbReference type="ARBA" id="ARBA00022989"/>
    </source>
</evidence>
<keyword evidence="3" id="KW-0677">Repeat</keyword>
<feature type="region of interest" description="Disordered" evidence="6">
    <location>
        <begin position="569"/>
        <end position="591"/>
    </location>
</feature>
<comment type="caution">
    <text evidence="9">The sequence shown here is derived from an EMBL/GenBank/DDBJ whole genome shotgun (WGS) entry which is preliminary data.</text>
</comment>
<keyword evidence="5 7" id="KW-0472">Membrane</keyword>
<protein>
    <recommendedName>
        <fullName evidence="8">Ion transport domain-containing protein</fullName>
    </recommendedName>
</protein>
<evidence type="ECO:0000259" key="8">
    <source>
        <dbReference type="Pfam" id="PF00520"/>
    </source>
</evidence>
<feature type="compositionally biased region" description="Polar residues" evidence="6">
    <location>
        <begin position="569"/>
        <end position="589"/>
    </location>
</feature>
<keyword evidence="4 7" id="KW-1133">Transmembrane helix</keyword>
<dbReference type="InterPro" id="IPR024862">
    <property type="entry name" value="TRPV"/>
</dbReference>
<evidence type="ECO:0000256" key="7">
    <source>
        <dbReference type="SAM" id="Phobius"/>
    </source>
</evidence>
<evidence type="ECO:0000256" key="5">
    <source>
        <dbReference type="ARBA" id="ARBA00023136"/>
    </source>
</evidence>
<evidence type="ECO:0000313" key="10">
    <source>
        <dbReference type="Proteomes" id="UP001178507"/>
    </source>
</evidence>
<feature type="transmembrane region" description="Helical" evidence="7">
    <location>
        <begin position="1411"/>
        <end position="1437"/>
    </location>
</feature>
<dbReference type="SUPFAM" id="SSF82171">
    <property type="entry name" value="DPP6 N-terminal domain-like"/>
    <property type="match status" value="1"/>
</dbReference>
<dbReference type="SUPFAM" id="SSF50998">
    <property type="entry name" value="Quinoprotein alcohol dehydrogenase-like"/>
    <property type="match status" value="1"/>
</dbReference>
<dbReference type="InterPro" id="IPR036770">
    <property type="entry name" value="Ankyrin_rpt-contain_sf"/>
</dbReference>
<evidence type="ECO:0000256" key="3">
    <source>
        <dbReference type="ARBA" id="ARBA00022737"/>
    </source>
</evidence>
<feature type="region of interest" description="Disordered" evidence="6">
    <location>
        <begin position="1622"/>
        <end position="1654"/>
    </location>
</feature>
<evidence type="ECO:0000256" key="6">
    <source>
        <dbReference type="SAM" id="MobiDB-lite"/>
    </source>
</evidence>
<feature type="region of interest" description="Disordered" evidence="6">
    <location>
        <begin position="777"/>
        <end position="809"/>
    </location>
</feature>
<keyword evidence="10" id="KW-1185">Reference proteome</keyword>
<dbReference type="Proteomes" id="UP001178507">
    <property type="component" value="Unassembled WGS sequence"/>
</dbReference>
<feature type="compositionally biased region" description="Basic and acidic residues" evidence="6">
    <location>
        <begin position="800"/>
        <end position="809"/>
    </location>
</feature>
<dbReference type="GO" id="GO:0005216">
    <property type="term" value="F:monoatomic ion channel activity"/>
    <property type="evidence" value="ECO:0007669"/>
    <property type="project" value="InterPro"/>
</dbReference>
<dbReference type="GO" id="GO:0005886">
    <property type="term" value="C:plasma membrane"/>
    <property type="evidence" value="ECO:0007669"/>
    <property type="project" value="TreeGrafter"/>
</dbReference>
<dbReference type="SUPFAM" id="SSF48403">
    <property type="entry name" value="Ankyrin repeat"/>
    <property type="match status" value="1"/>
</dbReference>
<dbReference type="InterPro" id="IPR011047">
    <property type="entry name" value="Quinoprotein_ADH-like_sf"/>
</dbReference>
<feature type="domain" description="Ion transport" evidence="8">
    <location>
        <begin position="1339"/>
        <end position="1510"/>
    </location>
</feature>
<name>A0AA36J4G1_9DINO</name>
<dbReference type="PANTHER" id="PTHR10582:SF2">
    <property type="entry name" value="INACTIVE"/>
    <property type="match status" value="1"/>
</dbReference>
<proteinExistence type="predicted"/>
<dbReference type="EMBL" id="CAUJNA010003295">
    <property type="protein sequence ID" value="CAJ1398326.1"/>
    <property type="molecule type" value="Genomic_DNA"/>
</dbReference>
<dbReference type="InterPro" id="IPR015943">
    <property type="entry name" value="WD40/YVTN_repeat-like_dom_sf"/>
</dbReference>
<feature type="transmembrane region" description="Helical" evidence="7">
    <location>
        <begin position="1295"/>
        <end position="1318"/>
    </location>
</feature>
<evidence type="ECO:0000256" key="2">
    <source>
        <dbReference type="ARBA" id="ARBA00022692"/>
    </source>
</evidence>
<dbReference type="Pfam" id="PF00520">
    <property type="entry name" value="Ion_trans"/>
    <property type="match status" value="1"/>
</dbReference>
<gene>
    <name evidence="9" type="ORF">EVOR1521_LOCUS22144</name>
</gene>
<evidence type="ECO:0000313" key="9">
    <source>
        <dbReference type="EMBL" id="CAJ1398326.1"/>
    </source>
</evidence>
<comment type="subcellular location">
    <subcellularLocation>
        <location evidence="1">Membrane</location>
        <topology evidence="1">Multi-pass membrane protein</topology>
    </subcellularLocation>
</comment>
<dbReference type="InterPro" id="IPR005821">
    <property type="entry name" value="Ion_trans_dom"/>
</dbReference>
<reference evidence="9" key="1">
    <citation type="submission" date="2023-08" db="EMBL/GenBank/DDBJ databases">
        <authorList>
            <person name="Chen Y."/>
            <person name="Shah S."/>
            <person name="Dougan E. K."/>
            <person name="Thang M."/>
            <person name="Chan C."/>
        </authorList>
    </citation>
    <scope>NUCLEOTIDE SEQUENCE</scope>
</reference>
<organism evidence="9 10">
    <name type="scientific">Effrenium voratum</name>
    <dbReference type="NCBI Taxonomy" id="2562239"/>
    <lineage>
        <taxon>Eukaryota</taxon>
        <taxon>Sar</taxon>
        <taxon>Alveolata</taxon>
        <taxon>Dinophyceae</taxon>
        <taxon>Suessiales</taxon>
        <taxon>Symbiodiniaceae</taxon>
        <taxon>Effrenium</taxon>
    </lineage>
</organism>
<dbReference type="PANTHER" id="PTHR10582">
    <property type="entry name" value="TRANSIENT RECEPTOR POTENTIAL ION CHANNEL PROTEIN"/>
    <property type="match status" value="1"/>
</dbReference>
<feature type="compositionally biased region" description="Polar residues" evidence="6">
    <location>
        <begin position="1637"/>
        <end position="1648"/>
    </location>
</feature>
<accession>A0AA36J4G1</accession>
<dbReference type="Gene3D" id="1.25.40.20">
    <property type="entry name" value="Ankyrin repeat-containing domain"/>
    <property type="match status" value="1"/>
</dbReference>
<evidence type="ECO:0000256" key="1">
    <source>
        <dbReference type="ARBA" id="ARBA00004141"/>
    </source>
</evidence>
<sequence length="1654" mass="180529">MPCCWTGSAVVPEPGETARLPLWQRPDSGFLRSKAQQAVNSPDEAALVERQQRRSPPLPLPYAEPILPEGEEAVALAARPGSSFPLLLVGDMGGNVALYDVEPNDGKGASILWSESLHSSLVAACWEPGGGCFAVASQGSDGQRAGRHARRGPRDGAQGESCRISVWSVHDGANKRTVGQLTSPILRDWTLRALCFCSGFRLVAAGAAGLCSLVSLIDVDTSQEVSRLVLPSMQLRCVSHFQSTSEGAVMECAVIAADRRVLLWDDMDGGDVESHSGFRLPVNVVYEESPGQDFSLALDDESLLVTWLQEDGPAYQLGVRAGCGWLLTGWRFLDDKSWQLPCAAAEVRAMMRGKRVLLRFQHPDVEVRCLDLESRVLCTSASPDGTLLAVGCERSGDGGAGARALAPGNTMTQLPHEGSRRARTEHSALSVWSLETHELLRAKEVYLTASIPALAWLSSSTLAVVLTQMKSVGLVNVESGALVRRWSFSSETPQLVTGASDCPWLAVGFRSQRSSHAPSRCAVFAKDGGGGTCISAGRARPVVALSDTGQFLTVTGADLGMTMQKTLADTDATQASESIPRSPPRSTTDAFRKRSRGLSIWQLGDMTAQRVAGIARDSSAISVAVNGDLLVACFYDADGSFMQAFKLPDQELCTEEHADSLSCVAAKGDDPTMYIAAAAGRAVRSHSTSVGLACWTSSEGVVKDGLRCALLGAEVVALAFLPGRSWLAGAVNSHAGAVCCVWNLSDSGCARLSCEVPLEGSSVRCLAIGYDSNSRPLEWRDGPNSPRSPSASARGRPRTVSKDPREAKEPRLKVKRLWHAGLLMPSGLEPFPSAVLASSSDACVVAHEVRTGFRTFFDISQEGEAAPKKGSTPLAATVLRFTASGRLLAAGDTAGRVHLFLLGRLVSSESSQMRVQAHRVLCLSGEVMDIVIKGEQLSRAVCCQSQREQEEQDANDTSAASAGASHDEHRVLVYDLLNPSLDFMLPDVKLKAEDASSAFYAQLEMMPTLLHQQLPGLGWTLLHCCACRGQASQARLLVRLSASPFQRDAKGRNVLDVALQHNEFGVVEDLLAVLMEQRSAECGSHPWDRHGEDVEVLGRALLARSLPAEHLSLTRTVVRLLKMRTATLPEFLDRVCCGVPGHFEVTRAGERLKALPARAALQEKEMKIRSYSAPVYRPDAPEFRGLVPSFEDASTPERPVEINVWYLRGALDDEVGLIPALQESDQEEMMRTNFVHVLLEEQWTTVGRRQFRVELALYLVYMACFAGFCMAGRGSCPPPETLAEDFQSFSGSALQLIRVLLALYQLFFLYVEMTQLFFEVRRAETHGLTHGWWERLRALLSYFTTWNNLDMMRIALVTTAIVWSIVDREGVFIGEGKNLLAITTVFVCSRLISFLRAFPTTGHLVRTLVTIFWDMAVFFRLMILMMLTFVFAFLLLYGQPFTLDGFGTMMWYVYVHGVFGDTDDAPEGGDDTSLTAKFLLVSMVIVMLVVMMNFLIAIMSDSYDKVQESAEVARNFMRLELVYEAAVSNIIPKRRRLPKAYVFTCEGVRYAGGQPVQEASRWEGRVRQVEKAVKRESRHTSLALSEQAGQLTAIEDRIYALESHMNQGHGRLQETLERLMEQVRQNSAGGLADRQTPRPQGESQQESARSGGAG</sequence>
<dbReference type="GO" id="GO:0098703">
    <property type="term" value="P:calcium ion import across plasma membrane"/>
    <property type="evidence" value="ECO:0007669"/>
    <property type="project" value="TreeGrafter"/>
</dbReference>
<dbReference type="Gene3D" id="2.130.10.10">
    <property type="entry name" value="YVTN repeat-like/Quinoprotein amine dehydrogenase"/>
    <property type="match status" value="3"/>
</dbReference>
<feature type="compositionally biased region" description="Low complexity" evidence="6">
    <location>
        <begin position="782"/>
        <end position="794"/>
    </location>
</feature>
<feature type="transmembrane region" description="Helical" evidence="7">
    <location>
        <begin position="1478"/>
        <end position="1499"/>
    </location>
</feature>
<keyword evidence="2 7" id="KW-0812">Transmembrane</keyword>